<evidence type="ECO:0000313" key="2">
    <source>
        <dbReference type="Proteomes" id="UP000248329"/>
    </source>
</evidence>
<proteinExistence type="predicted"/>
<accession>A0AC61L248</accession>
<organism evidence="1 2">
    <name type="scientific">Candidatus Methanogaster sp</name>
    <dbReference type="NCBI Taxonomy" id="3386292"/>
    <lineage>
        <taxon>Archaea</taxon>
        <taxon>Methanobacteriati</taxon>
        <taxon>Methanobacteriota</taxon>
        <taxon>Stenosarchaea group</taxon>
        <taxon>Methanomicrobia</taxon>
        <taxon>Methanosarcinales</taxon>
        <taxon>ANME-2 cluster</taxon>
        <taxon>Candidatus Methanogasteraceae</taxon>
        <taxon>Candidatus Methanogaster</taxon>
    </lineage>
</organism>
<comment type="caution">
    <text evidence="1">The sequence shown here is derived from an EMBL/GenBank/DDBJ whole genome shotgun (WGS) entry which is preliminary data.</text>
</comment>
<reference evidence="1" key="1">
    <citation type="submission" date="2018-01" db="EMBL/GenBank/DDBJ databases">
        <authorList>
            <person name="Krukenberg V."/>
        </authorList>
    </citation>
    <scope>NUCLEOTIDE SEQUENCE</scope>
    <source>
        <strain evidence="1">E20ANME2</strain>
    </source>
</reference>
<dbReference type="Proteomes" id="UP000248329">
    <property type="component" value="Unassembled WGS sequence"/>
</dbReference>
<dbReference type="EMBL" id="PQXF01000018">
    <property type="protein sequence ID" value="PXF60224.1"/>
    <property type="molecule type" value="Genomic_DNA"/>
</dbReference>
<name>A0AC61L248_9EURY</name>
<protein>
    <submittedName>
        <fullName evidence="1">Uncharacterized protein</fullName>
    </submittedName>
</protein>
<gene>
    <name evidence="1" type="ORF">C4B59_09715</name>
</gene>
<sequence>MRVCETRTVVLISVLAGLLLLVALPASASAGLAGFSYQREITTCENSGETLHEYQVLVELAGDDFPEEVRPDGDDIRFTDADGVNLGYWVEEFDAGSEHARIWVKVPLIPASGGAKSFMIKSENVWRETI</sequence>
<evidence type="ECO:0000313" key="1">
    <source>
        <dbReference type="EMBL" id="PXF60224.1"/>
    </source>
</evidence>